<dbReference type="InterPro" id="IPR042099">
    <property type="entry name" value="ANL_N_sf"/>
</dbReference>
<comment type="caution">
    <text evidence="3">The sequence shown here is derived from an EMBL/GenBank/DDBJ whole genome shotgun (WGS) entry which is preliminary data.</text>
</comment>
<reference evidence="3" key="1">
    <citation type="submission" date="2020-10" db="EMBL/GenBank/DDBJ databases">
        <title>Microbiome of the Black Sea water column analyzed by genome centric metagenomics.</title>
        <authorList>
            <person name="Cabello-Yeves P.J."/>
            <person name="Callieri C."/>
            <person name="Picazo A."/>
            <person name="Mehrshad M."/>
            <person name="Haro-Moreno J.M."/>
            <person name="Roda-Garcia J."/>
            <person name="Dzembekova N."/>
            <person name="Slabakova V."/>
            <person name="Slabakova N."/>
            <person name="Moncheva S."/>
            <person name="Rodriguez-Valera F."/>
        </authorList>
    </citation>
    <scope>NUCLEOTIDE SEQUENCE</scope>
    <source>
        <strain evidence="3">BS307-5m-G5</strain>
    </source>
</reference>
<dbReference type="PROSITE" id="PS00455">
    <property type="entry name" value="AMP_BINDING"/>
    <property type="match status" value="1"/>
</dbReference>
<dbReference type="InterPro" id="IPR025110">
    <property type="entry name" value="AMP-bd_C"/>
</dbReference>
<dbReference type="Gene3D" id="3.30.300.30">
    <property type="match status" value="1"/>
</dbReference>
<accession>A0A937L4Y0</accession>
<dbReference type="GO" id="GO:0016405">
    <property type="term" value="F:CoA-ligase activity"/>
    <property type="evidence" value="ECO:0007669"/>
    <property type="project" value="TreeGrafter"/>
</dbReference>
<feature type="domain" description="AMP-binding enzyme C-terminal" evidence="2">
    <location>
        <begin position="422"/>
        <end position="500"/>
    </location>
</feature>
<dbReference type="AlphaFoldDB" id="A0A937L4Y0"/>
<dbReference type="PANTHER" id="PTHR24096:SF323">
    <property type="entry name" value="BLR3536 PROTEIN"/>
    <property type="match status" value="1"/>
</dbReference>
<organism evidence="3 4">
    <name type="scientific">PS1 clade bacterium</name>
    <dbReference type="NCBI Taxonomy" id="2175152"/>
    <lineage>
        <taxon>Bacteria</taxon>
        <taxon>Pseudomonadati</taxon>
        <taxon>Pseudomonadota</taxon>
        <taxon>Alphaproteobacteria</taxon>
        <taxon>PS1 clade</taxon>
    </lineage>
</organism>
<dbReference type="InterPro" id="IPR020845">
    <property type="entry name" value="AMP-binding_CS"/>
</dbReference>
<dbReference type="SUPFAM" id="SSF56801">
    <property type="entry name" value="Acetyl-CoA synthetase-like"/>
    <property type="match status" value="1"/>
</dbReference>
<dbReference type="PANTHER" id="PTHR24096">
    <property type="entry name" value="LONG-CHAIN-FATTY-ACID--COA LIGASE"/>
    <property type="match status" value="1"/>
</dbReference>
<dbReference type="InterPro" id="IPR045851">
    <property type="entry name" value="AMP-bd_C_sf"/>
</dbReference>
<protein>
    <submittedName>
        <fullName evidence="3">Acyl-CoA synthetase</fullName>
    </submittedName>
</protein>
<sequence length="519" mass="58013">MHPYIHAQNIPDQPAYIMASTDEVVTYKQLNDRSNQIAQLARARGLQIGDGIAIFMDNNVHFLEICWAAQRAGLYFTAVSSRLTAGEVEYIVKDCGAKMLFTSDYMKEEAEKLVPLLPDMAGMFMVGEVSEGYEDYLSARDAQPAEPVADETQGMDMLYSSGTTGRPKGIRRPLTGNKIEEADALLGLVTLLYGFDDSSIYLSPAPLYHAAPLRYNMAAQAVGTTCIIMENFDPEQALALIEKHKCNKSQWVPTMFVRMLKLPEDVRTKYDLSSMETAIHAAAPCPIPIKEQMIDWWGPVIYEYYAGSEGNGFTQLNSEEWLAHKGSVGTALTGVLHICDEEGNELPVGESGTIFFEQPDVETPTFEYYNDEKKTAESRHPSKKNWSTLGDVGRLDEEGYLYLTDRKAFMIISGGVNIYPQETENLLITHPKVADVAVIGVPNEDFGEEVKAVVQPAKWTDVGPELEAELIQFCKDNLSAIKCPRSVDFDKELPRHPTGKLYKRLVRDRYWGNKDSKIV</sequence>
<evidence type="ECO:0000259" key="2">
    <source>
        <dbReference type="Pfam" id="PF13193"/>
    </source>
</evidence>
<feature type="domain" description="AMP-dependent synthetase/ligase" evidence="1">
    <location>
        <begin position="7"/>
        <end position="361"/>
    </location>
</feature>
<dbReference type="EMBL" id="JADHOK010000009">
    <property type="protein sequence ID" value="MBL6761367.1"/>
    <property type="molecule type" value="Genomic_DNA"/>
</dbReference>
<dbReference type="InterPro" id="IPR000873">
    <property type="entry name" value="AMP-dep_synth/lig_dom"/>
</dbReference>
<dbReference type="Gene3D" id="3.40.50.12780">
    <property type="entry name" value="N-terminal domain of ligase-like"/>
    <property type="match status" value="1"/>
</dbReference>
<dbReference type="Pfam" id="PF00501">
    <property type="entry name" value="AMP-binding"/>
    <property type="match status" value="1"/>
</dbReference>
<evidence type="ECO:0000313" key="3">
    <source>
        <dbReference type="EMBL" id="MBL6761367.1"/>
    </source>
</evidence>
<evidence type="ECO:0000259" key="1">
    <source>
        <dbReference type="Pfam" id="PF00501"/>
    </source>
</evidence>
<name>A0A937L4Y0_9PROT</name>
<dbReference type="Pfam" id="PF13193">
    <property type="entry name" value="AMP-binding_C"/>
    <property type="match status" value="1"/>
</dbReference>
<dbReference type="Proteomes" id="UP000785783">
    <property type="component" value="Unassembled WGS sequence"/>
</dbReference>
<evidence type="ECO:0000313" key="4">
    <source>
        <dbReference type="Proteomes" id="UP000785783"/>
    </source>
</evidence>
<proteinExistence type="predicted"/>
<gene>
    <name evidence="3" type="ORF">ISQ19_01570</name>
</gene>